<dbReference type="STRING" id="9009.A0A226NKP9"/>
<comment type="caution">
    <text evidence="1">The sequence shown here is derived from an EMBL/GenBank/DDBJ whole genome shotgun (WGS) entry which is preliminary data.</text>
</comment>
<keyword evidence="2" id="KW-1185">Reference proteome</keyword>
<sequence>MCFCLRSRKDKCEFKPQRPGRKVPKYVPPPLPTNKKWFGTPIEEMRRMPTCGARLPHLRPSANHTVTVRVDLLREGEVPKPFPTHYKDLWDNKHVKMPCSEQNLYPVEDESVSRLYFVVLFPQEAILRYNVAYAKKWDFTALTDFCDKVNQVDVK</sequence>
<gene>
    <name evidence="1" type="ORF">ASZ78_003322</name>
</gene>
<reference evidence="1 2" key="1">
    <citation type="submission" date="2016-07" db="EMBL/GenBank/DDBJ databases">
        <title>Disparate Historic Effective Population Sizes Predicted by Modern Levels of Genome Diversity for the Scaled Quail (Callipepla squamata) and the Northern Bobwhite (Colinus virginianus): Inferences from First and Second Generation Draft Genome Assemblies for Sympatric New World Quail.</title>
        <authorList>
            <person name="Oldeschulte D.L."/>
            <person name="Halley Y.A."/>
            <person name="Bhattarai E.K."/>
            <person name="Brashear W.A."/>
            <person name="Hill J."/>
            <person name="Metz R.P."/>
            <person name="Johnson C.D."/>
            <person name="Rollins D."/>
            <person name="Peterson M.J."/>
            <person name="Bickhart D.M."/>
            <person name="Decker J.E."/>
            <person name="Seabury C.M."/>
        </authorList>
    </citation>
    <scope>NUCLEOTIDE SEQUENCE [LARGE SCALE GENOMIC DNA]</scope>
    <source>
        <strain evidence="1 2">Texas</strain>
        <tissue evidence="1">Leg muscle</tissue>
    </source>
</reference>
<dbReference type="AlphaFoldDB" id="A0A226NKP9"/>
<name>A0A226NKP9_CALSU</name>
<dbReference type="OrthoDB" id="1937899at2759"/>
<protein>
    <submittedName>
        <fullName evidence="1">Uncharacterized protein</fullName>
    </submittedName>
</protein>
<organism evidence="1 2">
    <name type="scientific">Callipepla squamata</name>
    <name type="common">Scaled quail</name>
    <dbReference type="NCBI Taxonomy" id="9009"/>
    <lineage>
        <taxon>Eukaryota</taxon>
        <taxon>Metazoa</taxon>
        <taxon>Chordata</taxon>
        <taxon>Craniata</taxon>
        <taxon>Vertebrata</taxon>
        <taxon>Euteleostomi</taxon>
        <taxon>Archelosauria</taxon>
        <taxon>Archosauria</taxon>
        <taxon>Dinosauria</taxon>
        <taxon>Saurischia</taxon>
        <taxon>Theropoda</taxon>
        <taxon>Coelurosauria</taxon>
        <taxon>Aves</taxon>
        <taxon>Neognathae</taxon>
        <taxon>Galloanserae</taxon>
        <taxon>Galliformes</taxon>
        <taxon>Odontophoridae</taxon>
        <taxon>Callipepla</taxon>
    </lineage>
</organism>
<evidence type="ECO:0000313" key="1">
    <source>
        <dbReference type="EMBL" id="OXB68081.1"/>
    </source>
</evidence>
<evidence type="ECO:0000313" key="2">
    <source>
        <dbReference type="Proteomes" id="UP000198323"/>
    </source>
</evidence>
<dbReference type="Proteomes" id="UP000198323">
    <property type="component" value="Unassembled WGS sequence"/>
</dbReference>
<proteinExistence type="predicted"/>
<accession>A0A226NKP9</accession>
<dbReference type="EMBL" id="MCFN01000024">
    <property type="protein sequence ID" value="OXB68081.1"/>
    <property type="molecule type" value="Genomic_DNA"/>
</dbReference>